<dbReference type="EMBL" id="PQFF01000122">
    <property type="protein sequence ID" value="RHZ80877.1"/>
    <property type="molecule type" value="Genomic_DNA"/>
</dbReference>
<organism evidence="1 2">
    <name type="scientific">Diversispora epigaea</name>
    <dbReference type="NCBI Taxonomy" id="1348612"/>
    <lineage>
        <taxon>Eukaryota</taxon>
        <taxon>Fungi</taxon>
        <taxon>Fungi incertae sedis</taxon>
        <taxon>Mucoromycota</taxon>
        <taxon>Glomeromycotina</taxon>
        <taxon>Glomeromycetes</taxon>
        <taxon>Diversisporales</taxon>
        <taxon>Diversisporaceae</taxon>
        <taxon>Diversispora</taxon>
    </lineage>
</organism>
<reference evidence="1 2" key="1">
    <citation type="submission" date="2018-08" db="EMBL/GenBank/DDBJ databases">
        <title>Genome and evolution of the arbuscular mycorrhizal fungus Diversispora epigaea (formerly Glomus versiforme) and its bacterial endosymbionts.</title>
        <authorList>
            <person name="Sun X."/>
            <person name="Fei Z."/>
            <person name="Harrison M."/>
        </authorList>
    </citation>
    <scope>NUCLEOTIDE SEQUENCE [LARGE SCALE GENOMIC DNA]</scope>
    <source>
        <strain evidence="1 2">IT104</strain>
    </source>
</reference>
<keyword evidence="2" id="KW-1185">Reference proteome</keyword>
<protein>
    <submittedName>
        <fullName evidence="1">Uncharacterized protein</fullName>
    </submittedName>
</protein>
<sequence length="74" mass="8616">MKGTLCGKIYTRLSGYGLHWRLQVKRASKALCKICEKSTSSYTGYCTNHVERFYSYEYRIRHKNGLINLTYPSA</sequence>
<dbReference type="Proteomes" id="UP000266861">
    <property type="component" value="Unassembled WGS sequence"/>
</dbReference>
<evidence type="ECO:0000313" key="1">
    <source>
        <dbReference type="EMBL" id="RHZ80877.1"/>
    </source>
</evidence>
<proteinExistence type="predicted"/>
<gene>
    <name evidence="1" type="ORF">Glove_131g54</name>
</gene>
<name>A0A397J0I7_9GLOM</name>
<accession>A0A397J0I7</accession>
<comment type="caution">
    <text evidence="1">The sequence shown here is derived from an EMBL/GenBank/DDBJ whole genome shotgun (WGS) entry which is preliminary data.</text>
</comment>
<dbReference type="AlphaFoldDB" id="A0A397J0I7"/>
<evidence type="ECO:0000313" key="2">
    <source>
        <dbReference type="Proteomes" id="UP000266861"/>
    </source>
</evidence>